<dbReference type="Proteomes" id="UP000323454">
    <property type="component" value="Unassembled WGS sequence"/>
</dbReference>
<keyword evidence="3" id="KW-0012">Acyltransferase</keyword>
<sequence length="422" mass="43908">MNTVQHRRVVVTGIGLVTGLGVGTERTWQALLGGRSAVREVCSAEATALTSRLAARIEDFRPTDFATKRVLRSMVYNDQLALAATCLAHADAGIDRPTGDGGRDGLFVGSAKEISDPNHLLDATIAGRSPDGGVDIRRFGEVARTSAYPLFYVEGLQAASLFYISQAFGLRGTNTYYDGTAEAGAQAVGSGCRAIRHGLADRVIVGGACDAASWWTMSKLDSLGLLSPSNELGDRACRPFGQGRDGTVLGDGAAFLVLEERSAALERGARGYAELVGYGSTQDLPDGKLGEGVARAVRIALRQAGTAPEESPLVLAHGCGTQDGDLTEARGLRAALPRRPMVTAVSPAAGHLVAAAGALNVAVAALALHHRVAPPVANPADQDPRCGLDLVRDRPAPLRTDTAIAVARGLFGQTVTVALRSV</sequence>
<name>A0A5B2XIV3_9PSEU</name>
<dbReference type="InterPro" id="IPR016039">
    <property type="entry name" value="Thiolase-like"/>
</dbReference>
<dbReference type="PANTHER" id="PTHR11712:SF322">
    <property type="entry name" value="POLYKETIDE BETA-KETOACYL SYNTHASE 2-RELATED"/>
    <property type="match status" value="1"/>
</dbReference>
<dbReference type="EMBL" id="VUOB01000021">
    <property type="protein sequence ID" value="KAA2262692.1"/>
    <property type="molecule type" value="Genomic_DNA"/>
</dbReference>
<dbReference type="InterPro" id="IPR014031">
    <property type="entry name" value="Ketoacyl_synth_C"/>
</dbReference>
<accession>A0A5B2XIV3</accession>
<comment type="similarity">
    <text evidence="1 4">Belongs to the thiolase-like superfamily. Beta-ketoacyl-ACP synthases family.</text>
</comment>
<gene>
    <name evidence="6" type="ORF">F0L68_12420</name>
</gene>
<keyword evidence="7" id="KW-1185">Reference proteome</keyword>
<dbReference type="GO" id="GO:0006633">
    <property type="term" value="P:fatty acid biosynthetic process"/>
    <property type="evidence" value="ECO:0007669"/>
    <property type="project" value="TreeGrafter"/>
</dbReference>
<evidence type="ECO:0000259" key="5">
    <source>
        <dbReference type="PROSITE" id="PS52004"/>
    </source>
</evidence>
<proteinExistence type="inferred from homology"/>
<feature type="domain" description="Ketosynthase family 3 (KS3)" evidence="5">
    <location>
        <begin position="6"/>
        <end position="421"/>
    </location>
</feature>
<reference evidence="6 7" key="2">
    <citation type="submission" date="2019-09" db="EMBL/GenBank/DDBJ databases">
        <authorList>
            <person name="Jin C."/>
        </authorList>
    </citation>
    <scope>NUCLEOTIDE SEQUENCE [LARGE SCALE GENOMIC DNA]</scope>
    <source>
        <strain evidence="6 7">AN110305</strain>
    </source>
</reference>
<dbReference type="InterPro" id="IPR014030">
    <property type="entry name" value="Ketoacyl_synth_N"/>
</dbReference>
<dbReference type="PANTHER" id="PTHR11712">
    <property type="entry name" value="POLYKETIDE SYNTHASE-RELATED"/>
    <property type="match status" value="1"/>
</dbReference>
<dbReference type="PROSITE" id="PS52004">
    <property type="entry name" value="KS3_2"/>
    <property type="match status" value="1"/>
</dbReference>
<evidence type="ECO:0000313" key="7">
    <source>
        <dbReference type="Proteomes" id="UP000323454"/>
    </source>
</evidence>
<dbReference type="InterPro" id="IPR020841">
    <property type="entry name" value="PKS_Beta-ketoAc_synthase_dom"/>
</dbReference>
<dbReference type="InterPro" id="IPR000794">
    <property type="entry name" value="Beta-ketoacyl_synthase"/>
</dbReference>
<evidence type="ECO:0000256" key="2">
    <source>
        <dbReference type="ARBA" id="ARBA00022679"/>
    </source>
</evidence>
<evidence type="ECO:0000313" key="6">
    <source>
        <dbReference type="EMBL" id="KAA2262692.1"/>
    </source>
</evidence>
<protein>
    <submittedName>
        <fullName evidence="6">Beta-ketoacyl-[acyl-carrier-protein] synthase family protein</fullName>
    </submittedName>
</protein>
<keyword evidence="2 4" id="KW-0808">Transferase</keyword>
<dbReference type="Pfam" id="PF00109">
    <property type="entry name" value="ketoacyl-synt"/>
    <property type="match status" value="1"/>
</dbReference>
<organism evidence="6 7">
    <name type="scientific">Solihabitans fulvus</name>
    <dbReference type="NCBI Taxonomy" id="1892852"/>
    <lineage>
        <taxon>Bacteria</taxon>
        <taxon>Bacillati</taxon>
        <taxon>Actinomycetota</taxon>
        <taxon>Actinomycetes</taxon>
        <taxon>Pseudonocardiales</taxon>
        <taxon>Pseudonocardiaceae</taxon>
        <taxon>Solihabitans</taxon>
    </lineage>
</organism>
<dbReference type="SMART" id="SM00825">
    <property type="entry name" value="PKS_KS"/>
    <property type="match status" value="1"/>
</dbReference>
<evidence type="ECO:0000256" key="4">
    <source>
        <dbReference type="RuleBase" id="RU003694"/>
    </source>
</evidence>
<reference evidence="6 7" key="1">
    <citation type="submission" date="2019-09" db="EMBL/GenBank/DDBJ databases">
        <title>Goodfellowia gen. nov., a new genus of the Pseudonocardineae related to Actinoalloteichus, containing Goodfellowia coeruleoviolacea gen. nov., comb. nov. gen. nov., comb. nov.</title>
        <authorList>
            <person name="Labeda D."/>
        </authorList>
    </citation>
    <scope>NUCLEOTIDE SEQUENCE [LARGE SCALE GENOMIC DNA]</scope>
    <source>
        <strain evidence="6 7">AN110305</strain>
    </source>
</reference>
<dbReference type="Pfam" id="PF02801">
    <property type="entry name" value="Ketoacyl-synt_C"/>
    <property type="match status" value="1"/>
</dbReference>
<dbReference type="GO" id="GO:0004315">
    <property type="term" value="F:3-oxoacyl-[acyl-carrier-protein] synthase activity"/>
    <property type="evidence" value="ECO:0007669"/>
    <property type="project" value="TreeGrafter"/>
</dbReference>
<dbReference type="SUPFAM" id="SSF53901">
    <property type="entry name" value="Thiolase-like"/>
    <property type="match status" value="2"/>
</dbReference>
<evidence type="ECO:0000256" key="3">
    <source>
        <dbReference type="ARBA" id="ARBA00023315"/>
    </source>
</evidence>
<dbReference type="RefSeq" id="WP_149849671.1">
    <property type="nucleotide sequence ID" value="NZ_VUOB01000021.1"/>
</dbReference>
<dbReference type="OrthoDB" id="9808669at2"/>
<comment type="caution">
    <text evidence="6">The sequence shown here is derived from an EMBL/GenBank/DDBJ whole genome shotgun (WGS) entry which is preliminary data.</text>
</comment>
<evidence type="ECO:0000256" key="1">
    <source>
        <dbReference type="ARBA" id="ARBA00008467"/>
    </source>
</evidence>
<dbReference type="Gene3D" id="3.40.47.10">
    <property type="match status" value="2"/>
</dbReference>
<dbReference type="AlphaFoldDB" id="A0A5B2XIV3"/>